<organism evidence="3 4">
    <name type="scientific">Colletotrichum tofieldiae</name>
    <dbReference type="NCBI Taxonomy" id="708197"/>
    <lineage>
        <taxon>Eukaryota</taxon>
        <taxon>Fungi</taxon>
        <taxon>Dikarya</taxon>
        <taxon>Ascomycota</taxon>
        <taxon>Pezizomycotina</taxon>
        <taxon>Sordariomycetes</taxon>
        <taxon>Hypocreomycetidae</taxon>
        <taxon>Glomerellales</taxon>
        <taxon>Glomerellaceae</taxon>
        <taxon>Colletotrichum</taxon>
        <taxon>Colletotrichum spaethianum species complex</taxon>
    </lineage>
</organism>
<feature type="compositionally biased region" description="Basic and acidic residues" evidence="1">
    <location>
        <begin position="278"/>
        <end position="291"/>
    </location>
</feature>
<sequence length="697" mass="76382">MGLATQMKCPSLMHDTVTLWVFRHVLDETVKRHRSIVIVLASPQRRLDVSNLRRWMVDVTSERRHVQRAAAQRVRPRATHMATLGRIRRHSPVYLSPSPSPERELSPPGPASAVADWERTTIMSRSRPTSGALMPGAVILTPPSLSEILSNTSSPPWTLAAFMAYLSQNHCLETLEFTMDAERYRTAYEQIITNQEWIGDGKEHVCSLWEKLMQAYIIPYAPREVNLPSRVRDRLMAQQCPPTPPPPSELDEAVRIVYELMNDSVLVPFIESVMPGHGDVRMEDDGHDARQGRSRLQVEGAGARLDESRLSPKFLPQLTVGRSGATSRSASASGMEREGLTDDSASAASPGTEPMTPPTTPPTSDWAFSTSPGGLQRALTAHNNGWKKVGAKLGLHRKSRSNRRNHAPSSAPESEVMPSTTSTTPATSSSHLPLDGFSRVRHLFNPWEEPHPGKRLPLTAAEEASRDSEKVALAGSQHADGGCNGGMAAKELNPYRNSRPWLVRRPIRVRSRTPAPLKITTEIANDAKLAPMPAVRNVGVPSPAMATPAIPPVVLEAESEEPGAEADAPPAAAAVDVGPSELPLPASPPIDCQFTDFSNLLGISVQPPPEEESVVIANGETAYCHAAPDEDIYGWDAELERQSQHSSPILSCSYDQDYQYRRTSMTKRSLLHRVFSMGNSPKDFDDMDIRRASSTSS</sequence>
<gene>
    <name evidence="3" type="ORF">CT0861_13063</name>
</gene>
<feature type="compositionally biased region" description="Basic residues" evidence="1">
    <location>
        <begin position="394"/>
        <end position="406"/>
    </location>
</feature>
<feature type="region of interest" description="Disordered" evidence="1">
    <location>
        <begin position="557"/>
        <end position="582"/>
    </location>
</feature>
<feature type="compositionally biased region" description="Low complexity" evidence="1">
    <location>
        <begin position="418"/>
        <end position="430"/>
    </location>
</feature>
<feature type="compositionally biased region" description="Low complexity" evidence="1">
    <location>
        <begin position="565"/>
        <end position="580"/>
    </location>
</feature>
<dbReference type="InterPro" id="IPR016137">
    <property type="entry name" value="RGS"/>
</dbReference>
<dbReference type="SMART" id="SM00315">
    <property type="entry name" value="RGS"/>
    <property type="match status" value="1"/>
</dbReference>
<dbReference type="InterPro" id="IPR036305">
    <property type="entry name" value="RGS_sf"/>
</dbReference>
<evidence type="ECO:0000313" key="3">
    <source>
        <dbReference type="EMBL" id="KZL65682.1"/>
    </source>
</evidence>
<dbReference type="AlphaFoldDB" id="A0A166NHJ4"/>
<keyword evidence="4" id="KW-1185">Reference proteome</keyword>
<dbReference type="EMBL" id="LFIV01000209">
    <property type="protein sequence ID" value="KZL65682.1"/>
    <property type="molecule type" value="Genomic_DNA"/>
</dbReference>
<reference evidence="3 4" key="1">
    <citation type="submission" date="2015-06" db="EMBL/GenBank/DDBJ databases">
        <title>Survival trade-offs in plant roots during colonization by closely related pathogenic and mutualistic fungi.</title>
        <authorList>
            <person name="Hacquard S."/>
            <person name="Kracher B."/>
            <person name="Hiruma K."/>
            <person name="Weinman A."/>
            <person name="Muench P."/>
            <person name="Garrido Oter R."/>
            <person name="Ver Loren van Themaat E."/>
            <person name="Dallerey J.-F."/>
            <person name="Damm U."/>
            <person name="Henrissat B."/>
            <person name="Lespinet O."/>
            <person name="Thon M."/>
            <person name="Kemen E."/>
            <person name="McHardy A.C."/>
            <person name="Schulze-Lefert P."/>
            <person name="O'Connell R.J."/>
        </authorList>
    </citation>
    <scope>NUCLEOTIDE SEQUENCE [LARGE SCALE GENOMIC DNA]</scope>
    <source>
        <strain evidence="3 4">0861</strain>
    </source>
</reference>
<dbReference type="CDD" id="cd07440">
    <property type="entry name" value="RGS"/>
    <property type="match status" value="1"/>
</dbReference>
<proteinExistence type="predicted"/>
<feature type="region of interest" description="Disordered" evidence="1">
    <location>
        <begin position="278"/>
        <end position="378"/>
    </location>
</feature>
<dbReference type="PANTHER" id="PTHR10845">
    <property type="entry name" value="REGULATOR OF G PROTEIN SIGNALING"/>
    <property type="match status" value="1"/>
</dbReference>
<evidence type="ECO:0000256" key="1">
    <source>
        <dbReference type="SAM" id="MobiDB-lite"/>
    </source>
</evidence>
<dbReference type="Gene3D" id="1.10.167.10">
    <property type="entry name" value="Regulator of G-protein Signalling 4, domain 2"/>
    <property type="match status" value="1"/>
</dbReference>
<feature type="compositionally biased region" description="Low complexity" evidence="1">
    <location>
        <begin position="321"/>
        <end position="334"/>
    </location>
</feature>
<feature type="region of interest" description="Disordered" evidence="1">
    <location>
        <begin position="392"/>
        <end position="434"/>
    </location>
</feature>
<protein>
    <submittedName>
        <fullName evidence="3">Regulator of G-protein signaling</fullName>
    </submittedName>
</protein>
<dbReference type="InterPro" id="IPR044926">
    <property type="entry name" value="RGS_subdomain_2"/>
</dbReference>
<dbReference type="SUPFAM" id="SSF48097">
    <property type="entry name" value="Regulator of G-protein signaling, RGS"/>
    <property type="match status" value="1"/>
</dbReference>
<name>A0A166NHJ4_9PEZI</name>
<dbReference type="PANTHER" id="PTHR10845:SF267">
    <property type="entry name" value="REGULATOR OF G PROTEIN SIGNALING DOMAIN PROTEIN (AFU_ORTHOLOGUE AFUA_6G06860)"/>
    <property type="match status" value="1"/>
</dbReference>
<dbReference type="PROSITE" id="PS50132">
    <property type="entry name" value="RGS"/>
    <property type="match status" value="1"/>
</dbReference>
<feature type="region of interest" description="Disordered" evidence="1">
    <location>
        <begin position="91"/>
        <end position="113"/>
    </location>
</feature>
<dbReference type="Proteomes" id="UP000076552">
    <property type="component" value="Unassembled WGS sequence"/>
</dbReference>
<accession>A0A166NHJ4</accession>
<evidence type="ECO:0000259" key="2">
    <source>
        <dbReference type="PROSITE" id="PS50132"/>
    </source>
</evidence>
<dbReference type="Pfam" id="PF00615">
    <property type="entry name" value="RGS"/>
    <property type="match status" value="1"/>
</dbReference>
<comment type="caution">
    <text evidence="3">The sequence shown here is derived from an EMBL/GenBank/DDBJ whole genome shotgun (WGS) entry which is preliminary data.</text>
</comment>
<feature type="domain" description="RGS" evidence="2">
    <location>
        <begin position="162"/>
        <end position="272"/>
    </location>
</feature>
<evidence type="ECO:0000313" key="4">
    <source>
        <dbReference type="Proteomes" id="UP000076552"/>
    </source>
</evidence>